<evidence type="ECO:0000313" key="2">
    <source>
        <dbReference type="EMBL" id="JAH38354.1"/>
    </source>
</evidence>
<proteinExistence type="predicted"/>
<reference evidence="2" key="1">
    <citation type="submission" date="2014-11" db="EMBL/GenBank/DDBJ databases">
        <authorList>
            <person name="Amaro Gonzalez C."/>
        </authorList>
    </citation>
    <scope>NUCLEOTIDE SEQUENCE</scope>
</reference>
<dbReference type="AlphaFoldDB" id="A0A0E9SAE5"/>
<accession>A0A0E9SAE5</accession>
<dbReference type="EMBL" id="GBXM01070223">
    <property type="protein sequence ID" value="JAH38354.1"/>
    <property type="molecule type" value="Transcribed_RNA"/>
</dbReference>
<protein>
    <submittedName>
        <fullName evidence="2">Uncharacterized protein</fullName>
    </submittedName>
</protein>
<name>A0A0E9SAE5_ANGAN</name>
<keyword evidence="1" id="KW-1133">Transmembrane helix</keyword>
<keyword evidence="1" id="KW-0472">Membrane</keyword>
<keyword evidence="1" id="KW-0812">Transmembrane</keyword>
<feature type="transmembrane region" description="Helical" evidence="1">
    <location>
        <begin position="12"/>
        <end position="31"/>
    </location>
</feature>
<sequence length="33" mass="3896">MHLCERKPVRRHNLAFTLTDCMLLPIIYLNAVL</sequence>
<evidence type="ECO:0000256" key="1">
    <source>
        <dbReference type="SAM" id="Phobius"/>
    </source>
</evidence>
<organism evidence="2">
    <name type="scientific">Anguilla anguilla</name>
    <name type="common">European freshwater eel</name>
    <name type="synonym">Muraena anguilla</name>
    <dbReference type="NCBI Taxonomy" id="7936"/>
    <lineage>
        <taxon>Eukaryota</taxon>
        <taxon>Metazoa</taxon>
        <taxon>Chordata</taxon>
        <taxon>Craniata</taxon>
        <taxon>Vertebrata</taxon>
        <taxon>Euteleostomi</taxon>
        <taxon>Actinopterygii</taxon>
        <taxon>Neopterygii</taxon>
        <taxon>Teleostei</taxon>
        <taxon>Anguilliformes</taxon>
        <taxon>Anguillidae</taxon>
        <taxon>Anguilla</taxon>
    </lineage>
</organism>
<reference evidence="2" key="2">
    <citation type="journal article" date="2015" name="Fish Shellfish Immunol.">
        <title>Early steps in the European eel (Anguilla anguilla)-Vibrio vulnificus interaction in the gills: Role of the RtxA13 toxin.</title>
        <authorList>
            <person name="Callol A."/>
            <person name="Pajuelo D."/>
            <person name="Ebbesson L."/>
            <person name="Teles M."/>
            <person name="MacKenzie S."/>
            <person name="Amaro C."/>
        </authorList>
    </citation>
    <scope>NUCLEOTIDE SEQUENCE</scope>
</reference>